<protein>
    <recommendedName>
        <fullName evidence="1">DUF5689 domain-containing protein</fullName>
    </recommendedName>
</protein>
<name>A0A928V0G7_9SPHI</name>
<proteinExistence type="predicted"/>
<dbReference type="Pfam" id="PF18942">
    <property type="entry name" value="DUF5689"/>
    <property type="match status" value="1"/>
</dbReference>
<evidence type="ECO:0000313" key="3">
    <source>
        <dbReference type="Proteomes" id="UP000616201"/>
    </source>
</evidence>
<dbReference type="EMBL" id="PRDK01000006">
    <property type="protein sequence ID" value="MBE8714212.1"/>
    <property type="molecule type" value="Genomic_DNA"/>
</dbReference>
<dbReference type="RefSeq" id="WP_196936537.1">
    <property type="nucleotide sequence ID" value="NZ_MU158698.1"/>
</dbReference>
<comment type="caution">
    <text evidence="2">The sequence shown here is derived from an EMBL/GenBank/DDBJ whole genome shotgun (WGS) entry which is preliminary data.</text>
</comment>
<sequence>MAIKGSVISDKNAKNIDDKTLYVQQGDNLEGIRVVFKEKHAYSIDDAVEINIYNTTLSKANGELALTDVPNEQAKKIDLEKIAPQITSLAYLEANKDKLDGSLVTINAGMLISSTNNLNGDILLKDISGDIEVDIKTDASFAKVEAPKDFIDLTGILRVIDGKMSIAPRNLADFNALQFVTDDFTTWEFPNVHLSGLQSELFTSIANWYGDRRYGAIKQLADKNDANFTQANKLYPYIPTDSMYSSLGVNNNNKLSLKGVKVIKVTFAGSQAIGYTEFSEISRTDGLIRVNVLPFTTNVDEIKVGLALPISTEGEKDEWGLTTPFGQNKNYLIAASEAYKENGKFFTATFLIPTTLEDIRALGIESENASQWFENPIIEIINLSSRKTSGISTSRDDRHIPILIDKVEFGF</sequence>
<keyword evidence="3" id="KW-1185">Reference proteome</keyword>
<evidence type="ECO:0000259" key="1">
    <source>
        <dbReference type="Pfam" id="PF18942"/>
    </source>
</evidence>
<gene>
    <name evidence="2" type="ORF">C4F49_11005</name>
</gene>
<dbReference type="Proteomes" id="UP000616201">
    <property type="component" value="Unassembled WGS sequence"/>
</dbReference>
<organism evidence="2 3">
    <name type="scientific">Sphingobacterium hungaricum</name>
    <dbReference type="NCBI Taxonomy" id="2082723"/>
    <lineage>
        <taxon>Bacteria</taxon>
        <taxon>Pseudomonadati</taxon>
        <taxon>Bacteroidota</taxon>
        <taxon>Sphingobacteriia</taxon>
        <taxon>Sphingobacteriales</taxon>
        <taxon>Sphingobacteriaceae</taxon>
        <taxon>Sphingobacterium</taxon>
    </lineage>
</organism>
<accession>A0A928V0G7</accession>
<evidence type="ECO:0000313" key="2">
    <source>
        <dbReference type="EMBL" id="MBE8714212.1"/>
    </source>
</evidence>
<reference evidence="2" key="1">
    <citation type="submission" date="2018-02" db="EMBL/GenBank/DDBJ databases">
        <authorList>
            <person name="Vasarhelyi B.M."/>
            <person name="Deshmukh S."/>
            <person name="Balint B."/>
            <person name="Kukolya J."/>
        </authorList>
    </citation>
    <scope>NUCLEOTIDE SEQUENCE</scope>
    <source>
        <strain evidence="2">KB22</strain>
    </source>
</reference>
<feature type="domain" description="DUF5689" evidence="1">
    <location>
        <begin position="2"/>
        <end position="173"/>
    </location>
</feature>
<dbReference type="AlphaFoldDB" id="A0A928V0G7"/>
<dbReference type="InterPro" id="IPR043744">
    <property type="entry name" value="DUF5689"/>
</dbReference>